<name>A0A9N9HZK9_FUNMO</name>
<keyword evidence="2" id="KW-1185">Reference proteome</keyword>
<proteinExistence type="predicted"/>
<sequence>CNSKFYQLGRQDEKTQEVNANQFSLLKIIYDNSPVTVLKSANQNTSTITPNNVLEFTNNLRQEISLTSPNSFLKIMTM</sequence>
<accession>A0A9N9HZK9</accession>
<evidence type="ECO:0000313" key="2">
    <source>
        <dbReference type="Proteomes" id="UP000789375"/>
    </source>
</evidence>
<feature type="non-terminal residue" evidence="1">
    <location>
        <position position="1"/>
    </location>
</feature>
<comment type="caution">
    <text evidence="1">The sequence shown here is derived from an EMBL/GenBank/DDBJ whole genome shotgun (WGS) entry which is preliminary data.</text>
</comment>
<organism evidence="1 2">
    <name type="scientific">Funneliformis mosseae</name>
    <name type="common">Endomycorrhizal fungus</name>
    <name type="synonym">Glomus mosseae</name>
    <dbReference type="NCBI Taxonomy" id="27381"/>
    <lineage>
        <taxon>Eukaryota</taxon>
        <taxon>Fungi</taxon>
        <taxon>Fungi incertae sedis</taxon>
        <taxon>Mucoromycota</taxon>
        <taxon>Glomeromycotina</taxon>
        <taxon>Glomeromycetes</taxon>
        <taxon>Glomerales</taxon>
        <taxon>Glomeraceae</taxon>
        <taxon>Funneliformis</taxon>
    </lineage>
</organism>
<protein>
    <submittedName>
        <fullName evidence="1">11790_t:CDS:1</fullName>
    </submittedName>
</protein>
<evidence type="ECO:0000313" key="1">
    <source>
        <dbReference type="EMBL" id="CAG8714607.1"/>
    </source>
</evidence>
<dbReference type="Proteomes" id="UP000789375">
    <property type="component" value="Unassembled WGS sequence"/>
</dbReference>
<gene>
    <name evidence="1" type="ORF">FMOSSE_LOCUS14555</name>
</gene>
<reference evidence="1" key="1">
    <citation type="submission" date="2021-06" db="EMBL/GenBank/DDBJ databases">
        <authorList>
            <person name="Kallberg Y."/>
            <person name="Tangrot J."/>
            <person name="Rosling A."/>
        </authorList>
    </citation>
    <scope>NUCLEOTIDE SEQUENCE</scope>
    <source>
        <strain evidence="1">87-6 pot B 2015</strain>
    </source>
</reference>
<dbReference type="AlphaFoldDB" id="A0A9N9HZK9"/>
<dbReference type="EMBL" id="CAJVPP010011516">
    <property type="protein sequence ID" value="CAG8714607.1"/>
    <property type="molecule type" value="Genomic_DNA"/>
</dbReference>